<name>A0A174ZCN8_9FIRM</name>
<evidence type="ECO:0000259" key="3">
    <source>
        <dbReference type="Pfam" id="PF24677"/>
    </source>
</evidence>
<evidence type="ECO:0000256" key="1">
    <source>
        <dbReference type="SAM" id="Phobius"/>
    </source>
</evidence>
<feature type="transmembrane region" description="Helical" evidence="1">
    <location>
        <begin position="383"/>
        <end position="400"/>
    </location>
</feature>
<evidence type="ECO:0000313" key="4">
    <source>
        <dbReference type="EMBL" id="CUQ84974.1"/>
    </source>
</evidence>
<dbReference type="InterPro" id="IPR056074">
    <property type="entry name" value="DUF7657"/>
</dbReference>
<sequence length="855" mass="97413">MKNKSKYIKILLLVVVAVLFVLRGVHIYNVTNDKVADMYDSGFAARQETAGLEKGMEITQDIYIDGEFNGIALYFSTNAIRNFSKITVELVDKTTGEVVFHQKVSGVNINDNQFSNFAEENVISGGKTYTLKVSTDTSANGKKFTLWTDNQNITDTSVQYSINGEKQNGVLCYAVLRNYHHTDNYGVFAVRMVFMTLILMLVCGLIIVGPKKMCEFIFDKRFYIAVGIFLILVIMRVNFSSIGMFDNYVQPGQGSEFVTPVYGETHSIRSDEWAVSTPRYLTAKYTDYGKYNYIIMGKQTENIAQTGLYKSYSALAKPQTWGYYLFGDSIGMSVEWCFPFILLIVMSIQFFYIIAGKNKVLAVTGGVMVAFSGYEMWWMNVEYLSCGLTALVCIYYFINAEKTWQRMVLSPCIAILGAEYITILYPAFQVPSGYVYFGIVVWMVVSSWDNFKKIKLKEWLVFAASMLFMASIVIVYLKDRSTYVTEIMNTIYPGSRVSTGGYSLYKMFEYVATIFYPFKATLNNSEFSMMVTLFPLPMVMAVYCIIKQKGKDILLDIMLGLSCVYTIYCTVGFPLIVARLTLFSYVPEERAADLLGLLQVILLIRCIYVCRENRYKVNPVIVVVPMLISCYYSWKEARTVYDITESGGMLQYAIIALAIVFTVITIVVFCVKEHDRLKNMALLSLAGIVFLSGIWSLTVNVGTDAIYSKPLAKKVCEITSEDKDGKWVMLDSWVESMYLAACGAPTINTCNNVPNWDLWNILDPQKENEYCYNRFAHMLLTLTEEDTNEELVQQDLLQLNLNYKDAEKIGVKYIASRTYNDDFDKVLEKYYNYSILYDEFGWRIYQLNSLKAAAN</sequence>
<gene>
    <name evidence="4" type="ORF">ERS852492_01516</name>
</gene>
<accession>A0A174ZCN8</accession>
<feature type="transmembrane region" description="Helical" evidence="1">
    <location>
        <begin position="590"/>
        <end position="610"/>
    </location>
</feature>
<keyword evidence="1" id="KW-1133">Transmembrane helix</keyword>
<feature type="transmembrane region" description="Helical" evidence="1">
    <location>
        <begin position="617"/>
        <end position="634"/>
    </location>
</feature>
<feature type="transmembrane region" description="Helical" evidence="1">
    <location>
        <begin position="553"/>
        <end position="578"/>
    </location>
</feature>
<feature type="transmembrane region" description="Helical" evidence="1">
    <location>
        <begin position="458"/>
        <end position="477"/>
    </location>
</feature>
<feature type="transmembrane region" description="Helical" evidence="1">
    <location>
        <begin position="434"/>
        <end position="451"/>
    </location>
</feature>
<dbReference type="Proteomes" id="UP000095780">
    <property type="component" value="Unassembled WGS sequence"/>
</dbReference>
<dbReference type="InterPro" id="IPR056071">
    <property type="entry name" value="DUF7654"/>
</dbReference>
<proteinExistence type="predicted"/>
<feature type="transmembrane region" description="Helical" evidence="1">
    <location>
        <begin position="221"/>
        <end position="239"/>
    </location>
</feature>
<organism evidence="4 5">
    <name type="scientific">Lachnospira eligens</name>
    <dbReference type="NCBI Taxonomy" id="39485"/>
    <lineage>
        <taxon>Bacteria</taxon>
        <taxon>Bacillati</taxon>
        <taxon>Bacillota</taxon>
        <taxon>Clostridia</taxon>
        <taxon>Lachnospirales</taxon>
        <taxon>Lachnospiraceae</taxon>
        <taxon>Lachnospira</taxon>
    </lineage>
</organism>
<feature type="domain" description="DUF7654" evidence="2">
    <location>
        <begin position="705"/>
        <end position="848"/>
    </location>
</feature>
<evidence type="ECO:0000259" key="2">
    <source>
        <dbReference type="Pfam" id="PF24672"/>
    </source>
</evidence>
<keyword evidence="1" id="KW-0472">Membrane</keyword>
<feature type="transmembrane region" description="Helical" evidence="1">
    <location>
        <begin position="527"/>
        <end position="546"/>
    </location>
</feature>
<dbReference type="Pfam" id="PF24677">
    <property type="entry name" value="DUF7657"/>
    <property type="match status" value="1"/>
</dbReference>
<feature type="domain" description="DUF7657" evidence="3">
    <location>
        <begin position="221"/>
        <end position="607"/>
    </location>
</feature>
<feature type="transmembrane region" description="Helical" evidence="1">
    <location>
        <begin position="680"/>
        <end position="698"/>
    </location>
</feature>
<feature type="transmembrane region" description="Helical" evidence="1">
    <location>
        <begin position="185"/>
        <end position="209"/>
    </location>
</feature>
<feature type="transmembrane region" description="Helical" evidence="1">
    <location>
        <begin position="649"/>
        <end position="671"/>
    </location>
</feature>
<dbReference type="RefSeq" id="WP_055286978.1">
    <property type="nucleotide sequence ID" value="NZ_CABIXW010000004.1"/>
</dbReference>
<feature type="transmembrane region" description="Helical" evidence="1">
    <location>
        <begin position="333"/>
        <end position="353"/>
    </location>
</feature>
<dbReference type="Pfam" id="PF24672">
    <property type="entry name" value="DUF7654"/>
    <property type="match status" value="1"/>
</dbReference>
<reference evidence="4 5" key="1">
    <citation type="submission" date="2015-09" db="EMBL/GenBank/DDBJ databases">
        <authorList>
            <consortium name="Pathogen Informatics"/>
        </authorList>
    </citation>
    <scope>NUCLEOTIDE SEQUENCE [LARGE SCALE GENOMIC DNA]</scope>
    <source>
        <strain evidence="4 5">2789STDY5834878</strain>
    </source>
</reference>
<keyword evidence="1" id="KW-0812">Transmembrane</keyword>
<evidence type="ECO:0000313" key="5">
    <source>
        <dbReference type="Proteomes" id="UP000095780"/>
    </source>
</evidence>
<protein>
    <submittedName>
        <fullName evidence="4">Uncharacterized protein</fullName>
    </submittedName>
</protein>
<dbReference type="EMBL" id="CZBV01000004">
    <property type="protein sequence ID" value="CUQ84974.1"/>
    <property type="molecule type" value="Genomic_DNA"/>
</dbReference>
<dbReference type="AlphaFoldDB" id="A0A174ZCN8"/>